<name>A0ABT3E5D1_9LACO</name>
<evidence type="ECO:0000313" key="2">
    <source>
        <dbReference type="Proteomes" id="UP001526225"/>
    </source>
</evidence>
<organism evidence="1 2">
    <name type="scientific">Weissella ceti</name>
    <dbReference type="NCBI Taxonomy" id="759620"/>
    <lineage>
        <taxon>Bacteria</taxon>
        <taxon>Bacillati</taxon>
        <taxon>Bacillota</taxon>
        <taxon>Bacilli</taxon>
        <taxon>Lactobacillales</taxon>
        <taxon>Lactobacillaceae</taxon>
        <taxon>Weissella</taxon>
    </lineage>
</organism>
<keyword evidence="2" id="KW-1185">Reference proteome</keyword>
<gene>
    <name evidence="1" type="ORF">OIT44_03370</name>
</gene>
<reference evidence="1 2" key="1">
    <citation type="submission" date="2022-10" db="EMBL/GenBank/DDBJ databases">
        <title>Weissella fermenti sp. nov., isolated from fermented cabbage.</title>
        <authorList>
            <person name="Lee J.K."/>
            <person name="Baek J.H."/>
            <person name="Choi D.G."/>
            <person name="Kim J.M."/>
            <person name="Jeon C.O."/>
        </authorList>
    </citation>
    <scope>NUCLEOTIDE SEQUENCE [LARGE SCALE GENOMIC DNA]</scope>
    <source>
        <strain evidence="1 2">KACC 18534</strain>
    </source>
</reference>
<accession>A0ABT3E5D1</accession>
<sequence>MAGQVSATRLKKALQETQEHANQITASMAKLDKEKLYAGTAELDAMIAEDPMLEDLFADELKAMRMNLRFIAKNSGIVKNAQNVSKAVEEAVAKADRFLKSEKN</sequence>
<dbReference type="EMBL" id="JAOZFE010000003">
    <property type="protein sequence ID" value="MCW0953113.1"/>
    <property type="molecule type" value="Genomic_DNA"/>
</dbReference>
<proteinExistence type="predicted"/>
<dbReference type="RefSeq" id="WP_213409536.1">
    <property type="nucleotide sequence ID" value="NZ_CP074441.1"/>
</dbReference>
<evidence type="ECO:0000313" key="1">
    <source>
        <dbReference type="EMBL" id="MCW0953113.1"/>
    </source>
</evidence>
<protein>
    <submittedName>
        <fullName evidence="1">Uncharacterized protein</fullName>
    </submittedName>
</protein>
<comment type="caution">
    <text evidence="1">The sequence shown here is derived from an EMBL/GenBank/DDBJ whole genome shotgun (WGS) entry which is preliminary data.</text>
</comment>
<dbReference type="Proteomes" id="UP001526225">
    <property type="component" value="Unassembled WGS sequence"/>
</dbReference>